<dbReference type="InterPro" id="IPR005139">
    <property type="entry name" value="PCRF"/>
</dbReference>
<dbReference type="InterPro" id="IPR050057">
    <property type="entry name" value="Prokaryotic/Mito_RF"/>
</dbReference>
<feature type="coiled-coil region" evidence="9">
    <location>
        <begin position="50"/>
        <end position="93"/>
    </location>
</feature>
<evidence type="ECO:0000256" key="3">
    <source>
        <dbReference type="ARBA" id="ARBA00010835"/>
    </source>
</evidence>
<gene>
    <name evidence="8" type="primary">prfA</name>
    <name evidence="12" type="ORF">CfP315_0432</name>
</gene>
<evidence type="ECO:0000256" key="4">
    <source>
        <dbReference type="ARBA" id="ARBA00022481"/>
    </source>
</evidence>
<dbReference type="Gene3D" id="3.30.70.1660">
    <property type="match status" value="1"/>
</dbReference>
<evidence type="ECO:0000256" key="8">
    <source>
        <dbReference type="HAMAP-Rule" id="MF_00093"/>
    </source>
</evidence>
<feature type="domain" description="Prokaryotic-type class I peptide chain release factors" evidence="11">
    <location>
        <begin position="226"/>
        <end position="242"/>
    </location>
</feature>
<evidence type="ECO:0000256" key="9">
    <source>
        <dbReference type="SAM" id="Coils"/>
    </source>
</evidence>
<dbReference type="PROSITE" id="PS00745">
    <property type="entry name" value="RF_PROK_I"/>
    <property type="match status" value="1"/>
</dbReference>
<organism evidence="12">
    <name type="scientific">Candidatus Improbicoccus pseudotrichonymphae</name>
    <dbReference type="NCBI Taxonomy" id="3033792"/>
    <lineage>
        <taxon>Bacteria</taxon>
        <taxon>Bacillati</taxon>
        <taxon>Bacillota</taxon>
        <taxon>Clostridia</taxon>
        <taxon>Candidatus Improbicoccus</taxon>
    </lineage>
</organism>
<feature type="region of interest" description="Disordered" evidence="10">
    <location>
        <begin position="279"/>
        <end position="302"/>
    </location>
</feature>
<comment type="subcellular location">
    <subcellularLocation>
        <location evidence="2 8">Cytoplasm</location>
    </subcellularLocation>
</comment>
<dbReference type="NCBIfam" id="TIGR00019">
    <property type="entry name" value="prfA"/>
    <property type="match status" value="1"/>
</dbReference>
<dbReference type="KEGG" id="ips:CfP315_0432"/>
<evidence type="ECO:0000256" key="7">
    <source>
        <dbReference type="ARBA" id="ARBA00050039"/>
    </source>
</evidence>
<dbReference type="SMART" id="SM00937">
    <property type="entry name" value="PCRF"/>
    <property type="match status" value="1"/>
</dbReference>
<dbReference type="NCBIfam" id="NF001859">
    <property type="entry name" value="PRK00591.1"/>
    <property type="match status" value="1"/>
</dbReference>
<proteinExistence type="inferred from homology"/>
<evidence type="ECO:0000256" key="10">
    <source>
        <dbReference type="SAM" id="MobiDB-lite"/>
    </source>
</evidence>
<dbReference type="Gene3D" id="6.10.140.1950">
    <property type="match status" value="1"/>
</dbReference>
<dbReference type="FunFam" id="3.30.70.1660:FF:000004">
    <property type="entry name" value="Peptide chain release factor 1"/>
    <property type="match status" value="1"/>
</dbReference>
<dbReference type="Gene3D" id="3.30.160.20">
    <property type="match status" value="1"/>
</dbReference>
<dbReference type="Proteomes" id="UP001337580">
    <property type="component" value="Chromosome"/>
</dbReference>
<keyword evidence="5 8" id="KW-0963">Cytoplasm</keyword>
<dbReference type="GO" id="GO:0005829">
    <property type="term" value="C:cytosol"/>
    <property type="evidence" value="ECO:0007669"/>
    <property type="project" value="UniProtKB-ARBA"/>
</dbReference>
<evidence type="ECO:0000256" key="2">
    <source>
        <dbReference type="ARBA" id="ARBA00004496"/>
    </source>
</evidence>
<accession>A0AA48KZ32</accession>
<dbReference type="PANTHER" id="PTHR43804">
    <property type="entry name" value="LD18447P"/>
    <property type="match status" value="1"/>
</dbReference>
<evidence type="ECO:0000313" key="12">
    <source>
        <dbReference type="EMBL" id="BED91889.1"/>
    </source>
</evidence>
<dbReference type="GO" id="GO:0016149">
    <property type="term" value="F:translation release factor activity, codon specific"/>
    <property type="evidence" value="ECO:0007669"/>
    <property type="project" value="UniProtKB-UniRule"/>
</dbReference>
<evidence type="ECO:0000256" key="6">
    <source>
        <dbReference type="ARBA" id="ARBA00022917"/>
    </source>
</evidence>
<sequence>MFDNLEKLESDFKEIEEKIYGGSFENSENYASLMKDFKKNAPIVEKYKDYKKKSNEIEKLKLLIKDDEDVELKKMAEEELEILNSELEKIKEELIIFLSPKNSDDEENVVIIEIRGGTGGEEASLFCAVLLRMYTMYAQRKNWKLEIISSHETGLGGYKEICFTISGKGAFSRLKYESGVHRVQRVPETESSGRVHTSTVTIAVLLEAEDAKIEVNNADLNIDTFRASGAGGQHVNKTESAIRITHIPTGLVVECQDERSQYKNKERAMKILKSKLLEQAKNKQKQTTAEERKTQVGTGDRSERIRTYNYAQNRVTDHRIGLSIYRLEEILNGDIDELINSLVSKESKG</sequence>
<evidence type="ECO:0000256" key="1">
    <source>
        <dbReference type="ARBA" id="ARBA00002986"/>
    </source>
</evidence>
<dbReference type="Pfam" id="PF00472">
    <property type="entry name" value="RF-1"/>
    <property type="match status" value="1"/>
</dbReference>
<dbReference type="AlphaFoldDB" id="A0AA48KZ32"/>
<name>A0AA48KZ32_9FIRM</name>
<dbReference type="EMBL" id="AP027924">
    <property type="protein sequence ID" value="BED91889.1"/>
    <property type="molecule type" value="Genomic_DNA"/>
</dbReference>
<comment type="function">
    <text evidence="1 8">Peptide chain release factor 1 directs the termination of translation in response to the peptide chain termination codons UAG and UAA.</text>
</comment>
<dbReference type="InterPro" id="IPR004373">
    <property type="entry name" value="RF-1"/>
</dbReference>
<dbReference type="FunFam" id="3.30.160.20:FF:000004">
    <property type="entry name" value="Peptide chain release factor 1"/>
    <property type="match status" value="1"/>
</dbReference>
<protein>
    <recommendedName>
        <fullName evidence="7 8">Peptide chain release factor 1</fullName>
        <shortName evidence="8">RF-1</shortName>
    </recommendedName>
</protein>
<comment type="similarity">
    <text evidence="3 8">Belongs to the prokaryotic/mitochondrial release factor family.</text>
</comment>
<dbReference type="Pfam" id="PF03462">
    <property type="entry name" value="PCRF"/>
    <property type="match status" value="1"/>
</dbReference>
<reference evidence="12" key="1">
    <citation type="journal article" date="2023" name="ISME J.">
        <title>Emergence of putative energy parasites within Clostridia revealed by genome analysis of a novel endosymbiotic clade.</title>
        <authorList>
            <person name="Takahashi K."/>
            <person name="Kuwahara H."/>
            <person name="Horikawa Y."/>
            <person name="Izawa K."/>
            <person name="Kato D."/>
            <person name="Inagaki T."/>
            <person name="Yuki M."/>
            <person name="Ohkuma M."/>
            <person name="Hongoh Y."/>
        </authorList>
    </citation>
    <scope>NUCLEOTIDE SEQUENCE</scope>
    <source>
        <strain evidence="12">CfP3-15</strain>
    </source>
</reference>
<feature type="modified residue" description="N5-methylglutamine" evidence="8">
    <location>
        <position position="233"/>
    </location>
</feature>
<dbReference type="HAMAP" id="MF_00093">
    <property type="entry name" value="Rel_fac_1"/>
    <property type="match status" value="1"/>
</dbReference>
<keyword evidence="6 8" id="KW-0648">Protein biosynthesis</keyword>
<dbReference type="PANTHER" id="PTHR43804:SF7">
    <property type="entry name" value="LD18447P"/>
    <property type="match status" value="1"/>
</dbReference>
<dbReference type="InterPro" id="IPR045853">
    <property type="entry name" value="Pep_chain_release_fac_I_sf"/>
</dbReference>
<dbReference type="FunFam" id="3.30.70.1660:FF:000002">
    <property type="entry name" value="Peptide chain release factor 1"/>
    <property type="match status" value="1"/>
</dbReference>
<comment type="PTM">
    <text evidence="8">Methylated by PrmC. Methylation increases the termination efficiency of RF1.</text>
</comment>
<dbReference type="InterPro" id="IPR000352">
    <property type="entry name" value="Pep_chain_release_fac_I"/>
</dbReference>
<keyword evidence="4 8" id="KW-0488">Methylation</keyword>
<keyword evidence="9" id="KW-0175">Coiled coil</keyword>
<evidence type="ECO:0000256" key="5">
    <source>
        <dbReference type="ARBA" id="ARBA00022490"/>
    </source>
</evidence>
<evidence type="ECO:0000259" key="11">
    <source>
        <dbReference type="PROSITE" id="PS00745"/>
    </source>
</evidence>
<dbReference type="SUPFAM" id="SSF75620">
    <property type="entry name" value="Release factor"/>
    <property type="match status" value="1"/>
</dbReference>
<feature type="compositionally biased region" description="Basic and acidic residues" evidence="10">
    <location>
        <begin position="288"/>
        <end position="302"/>
    </location>
</feature>